<protein>
    <submittedName>
        <fullName evidence="2">Helix-turn-helix domain-containing protein</fullName>
    </submittedName>
</protein>
<dbReference type="GO" id="GO:0003677">
    <property type="term" value="F:DNA binding"/>
    <property type="evidence" value="ECO:0007669"/>
    <property type="project" value="InterPro"/>
</dbReference>
<sequence length="169" mass="19529">MVASTKRRKKRMKRQLKKRFKQASGTVLVVETKEPQQFMAHILYKGKYKVENQAYQAQLDAVYGGKVQPIERHINQTAIILHHYSECDQRFYARPKWLLSKEGQRHDCYCYLSSMPTGVTKKSQRIVSDEDILKMCTLFSEGISTTKIAIELGVSRPTVNKYLKQAGVK</sequence>
<proteinExistence type="predicted"/>
<dbReference type="InterPro" id="IPR006120">
    <property type="entry name" value="Resolvase_HTH_dom"/>
</dbReference>
<feature type="domain" description="Resolvase HTH" evidence="1">
    <location>
        <begin position="125"/>
        <end position="164"/>
    </location>
</feature>
<dbReference type="EMBL" id="JAUCEY010000008">
    <property type="protein sequence ID" value="MDM5455234.1"/>
    <property type="molecule type" value="Genomic_DNA"/>
</dbReference>
<evidence type="ECO:0000313" key="3">
    <source>
        <dbReference type="Proteomes" id="UP001234602"/>
    </source>
</evidence>
<organism evidence="2 3">
    <name type="scientific">Peribacillus simplex</name>
    <dbReference type="NCBI Taxonomy" id="1478"/>
    <lineage>
        <taxon>Bacteria</taxon>
        <taxon>Bacillati</taxon>
        <taxon>Bacillota</taxon>
        <taxon>Bacilli</taxon>
        <taxon>Bacillales</taxon>
        <taxon>Bacillaceae</taxon>
        <taxon>Peribacillus</taxon>
    </lineage>
</organism>
<dbReference type="AlphaFoldDB" id="A0AAW7ILL5"/>
<dbReference type="RefSeq" id="WP_289320999.1">
    <property type="nucleotide sequence ID" value="NZ_JAUCEY010000008.1"/>
</dbReference>
<dbReference type="Pfam" id="PF02796">
    <property type="entry name" value="HTH_7"/>
    <property type="match status" value="1"/>
</dbReference>
<name>A0AAW7ILL5_9BACI</name>
<dbReference type="GO" id="GO:0000150">
    <property type="term" value="F:DNA strand exchange activity"/>
    <property type="evidence" value="ECO:0007669"/>
    <property type="project" value="InterPro"/>
</dbReference>
<comment type="caution">
    <text evidence="2">The sequence shown here is derived from an EMBL/GenBank/DDBJ whole genome shotgun (WGS) entry which is preliminary data.</text>
</comment>
<reference evidence="2" key="1">
    <citation type="submission" date="2023-06" db="EMBL/GenBank/DDBJ databases">
        <title>Comparative genomics of Bacillaceae isolates and their secondary metabolite potential.</title>
        <authorList>
            <person name="Song L."/>
            <person name="Nielsen L.J."/>
            <person name="Mohite O."/>
            <person name="Xu X."/>
            <person name="Weber T."/>
            <person name="Kovacs A.T."/>
        </authorList>
    </citation>
    <scope>NUCLEOTIDE SEQUENCE</scope>
    <source>
        <strain evidence="2">D8_B_37</strain>
    </source>
</reference>
<evidence type="ECO:0000313" key="2">
    <source>
        <dbReference type="EMBL" id="MDM5455234.1"/>
    </source>
</evidence>
<gene>
    <name evidence="2" type="ORF">QUF89_24300</name>
</gene>
<accession>A0AAW7ILL5</accession>
<dbReference type="Gene3D" id="1.10.10.60">
    <property type="entry name" value="Homeodomain-like"/>
    <property type="match status" value="1"/>
</dbReference>
<dbReference type="Proteomes" id="UP001234602">
    <property type="component" value="Unassembled WGS sequence"/>
</dbReference>
<evidence type="ECO:0000259" key="1">
    <source>
        <dbReference type="Pfam" id="PF02796"/>
    </source>
</evidence>